<dbReference type="PANTHER" id="PTHR36448:SF2">
    <property type="entry name" value="CUPIN TYPE-1 DOMAIN-CONTAINING PROTEIN"/>
    <property type="match status" value="1"/>
</dbReference>
<keyword evidence="3" id="KW-1185">Reference proteome</keyword>
<evidence type="ECO:0000313" key="2">
    <source>
        <dbReference type="EMBL" id="RDS80800.1"/>
    </source>
</evidence>
<dbReference type="SUPFAM" id="SSF51182">
    <property type="entry name" value="RmlC-like cupins"/>
    <property type="match status" value="1"/>
</dbReference>
<dbReference type="InterPro" id="IPR011051">
    <property type="entry name" value="RmlC_Cupin_sf"/>
</dbReference>
<evidence type="ECO:0000313" key="3">
    <source>
        <dbReference type="Proteomes" id="UP000254258"/>
    </source>
</evidence>
<organism evidence="2 3">
    <name type="scientific">Dyella monticola</name>
    <dbReference type="NCBI Taxonomy" id="1927958"/>
    <lineage>
        <taxon>Bacteria</taxon>
        <taxon>Pseudomonadati</taxon>
        <taxon>Pseudomonadota</taxon>
        <taxon>Gammaproteobacteria</taxon>
        <taxon>Lysobacterales</taxon>
        <taxon>Rhodanobacteraceae</taxon>
        <taxon>Dyella</taxon>
    </lineage>
</organism>
<sequence length="165" mass="18471">MQIETFLFEKNGWMPNNPRFPALLYKSVLTQEQSANPRDMEDLFARNGWQPRWRDGVYGYHHYHTTAHEALGFVGGPARLMLGGPHGREVDVEPGDVLVLPAGVGHCTVRTDKRFLAIGAYPPGQDWDLCKTMADVAALERIRHLPAPPSDPVEGSEGLLLDLWQ</sequence>
<dbReference type="InterPro" id="IPR014500">
    <property type="entry name" value="UCP019307_cupin"/>
</dbReference>
<reference evidence="2 3" key="1">
    <citation type="submission" date="2018-07" db="EMBL/GenBank/DDBJ databases">
        <title>Dyella monticola sp. nov. and Dyella psychrodurans sp. nov. isolated from monsoon evergreen broad-leaved forest soil of Dinghu Mountain, China.</title>
        <authorList>
            <person name="Gao Z."/>
            <person name="Qiu L."/>
        </authorList>
    </citation>
    <scope>NUCLEOTIDE SEQUENCE [LARGE SCALE GENOMIC DNA]</scope>
    <source>
        <strain evidence="2 3">4G-K06</strain>
    </source>
</reference>
<dbReference type="InterPro" id="IPR014710">
    <property type="entry name" value="RmlC-like_jellyroll"/>
</dbReference>
<dbReference type="RefSeq" id="WP_115495945.1">
    <property type="nucleotide sequence ID" value="NZ_QRBE01000007.1"/>
</dbReference>
<proteinExistence type="predicted"/>
<name>A0A370WXK8_9GAMM</name>
<protein>
    <submittedName>
        <fullName evidence="2">Cupin</fullName>
    </submittedName>
</protein>
<accession>A0A370WXK8</accession>
<dbReference type="Gene3D" id="2.60.120.10">
    <property type="entry name" value="Jelly Rolls"/>
    <property type="match status" value="1"/>
</dbReference>
<dbReference type="InterPro" id="IPR047121">
    <property type="entry name" value="YjiB-like"/>
</dbReference>
<dbReference type="AlphaFoldDB" id="A0A370WXK8"/>
<dbReference type="PIRSF" id="PIRSF019307">
    <property type="entry name" value="UCP019307"/>
    <property type="match status" value="1"/>
</dbReference>
<dbReference type="CDD" id="cd02219">
    <property type="entry name" value="cupin_YjlB-like"/>
    <property type="match status" value="1"/>
</dbReference>
<comment type="caution">
    <text evidence="2">The sequence shown here is derived from an EMBL/GenBank/DDBJ whole genome shotgun (WGS) entry which is preliminary data.</text>
</comment>
<evidence type="ECO:0000256" key="1">
    <source>
        <dbReference type="SAM" id="MobiDB-lite"/>
    </source>
</evidence>
<feature type="region of interest" description="Disordered" evidence="1">
    <location>
        <begin position="146"/>
        <end position="165"/>
    </location>
</feature>
<gene>
    <name evidence="2" type="ORF">DWU98_12645</name>
</gene>
<dbReference type="EMBL" id="QRBE01000007">
    <property type="protein sequence ID" value="RDS80800.1"/>
    <property type="molecule type" value="Genomic_DNA"/>
</dbReference>
<dbReference type="Proteomes" id="UP000254258">
    <property type="component" value="Unassembled WGS sequence"/>
</dbReference>
<dbReference type="PANTHER" id="PTHR36448">
    <property type="entry name" value="BLR7373 PROTEIN"/>
    <property type="match status" value="1"/>
</dbReference>
<dbReference type="OrthoDB" id="9791759at2"/>